<name>A0A2M8RW46_9PAST</name>
<evidence type="ECO:0000313" key="4">
    <source>
        <dbReference type="Proteomes" id="UP000230282"/>
    </source>
</evidence>
<accession>A0A2M8RW46</accession>
<feature type="signal peptide" evidence="2">
    <location>
        <begin position="1"/>
        <end position="19"/>
    </location>
</feature>
<evidence type="ECO:0000256" key="1">
    <source>
        <dbReference type="ARBA" id="ARBA00022729"/>
    </source>
</evidence>
<protein>
    <submittedName>
        <fullName evidence="3">Thiol:disulfide interchange protein</fullName>
    </submittedName>
</protein>
<sequence length="223" mass="25475">MRRIVFFIMLLSIGGIASADNSADVAPEPSLKISRFEDGRDYFSYEEPIALPPRQDKKIPIQFFFDYDCRVCSVAQDILSLYSQINADKVVFSENPVATERANTTANIFFTLRALNAEAVSDLLLFESSEKPRYVELEKFSNLLNWLAEQQVNIDEFKKLYNSVGVRVQVRDAIKMTEDYGVFTYPYVIVGGKYVLTASTLYNDDYSFAVLDFLINKLSQENK</sequence>
<dbReference type="RefSeq" id="WP_100296782.1">
    <property type="nucleotide sequence ID" value="NZ_PHGZ01000013.1"/>
</dbReference>
<feature type="chain" id="PRO_5014747445" evidence="2">
    <location>
        <begin position="20"/>
        <end position="223"/>
    </location>
</feature>
<dbReference type="InterPro" id="IPR023205">
    <property type="entry name" value="DsbA/DsbL"/>
</dbReference>
<dbReference type="AlphaFoldDB" id="A0A2M8RW46"/>
<dbReference type="PANTHER" id="PTHR35891">
    <property type="entry name" value="THIOL:DISULFIDE INTERCHANGE PROTEIN DSBA"/>
    <property type="match status" value="1"/>
</dbReference>
<reference evidence="3 4" key="1">
    <citation type="submission" date="2017-11" db="EMBL/GenBank/DDBJ databases">
        <title>Reclassification of Bisgaard taxon 5 as Caviibacterium pharyngocola gen. nov., sp. nov.</title>
        <authorList>
            <person name="Christensen H."/>
        </authorList>
    </citation>
    <scope>NUCLEOTIDE SEQUENCE [LARGE SCALE GENOMIC DNA]</scope>
    <source>
        <strain evidence="3 4">7_3</strain>
    </source>
</reference>
<keyword evidence="1 2" id="KW-0732">Signal</keyword>
<dbReference type="PANTHER" id="PTHR35891:SF2">
    <property type="entry name" value="THIOL:DISULFIDE INTERCHANGE PROTEIN DSBA"/>
    <property type="match status" value="1"/>
</dbReference>
<proteinExistence type="predicted"/>
<organism evidence="3 4">
    <name type="scientific">Caviibacterium pharyngocola</name>
    <dbReference type="NCBI Taxonomy" id="28159"/>
    <lineage>
        <taxon>Bacteria</taxon>
        <taxon>Pseudomonadati</taxon>
        <taxon>Pseudomonadota</taxon>
        <taxon>Gammaproteobacteria</taxon>
        <taxon>Pasteurellales</taxon>
        <taxon>Pasteurellaceae</taxon>
        <taxon>Caviibacterium</taxon>
    </lineage>
</organism>
<dbReference type="EMBL" id="PHGZ01000013">
    <property type="protein sequence ID" value="PJG83093.1"/>
    <property type="molecule type" value="Genomic_DNA"/>
</dbReference>
<evidence type="ECO:0000313" key="3">
    <source>
        <dbReference type="EMBL" id="PJG83093.1"/>
    </source>
</evidence>
<dbReference type="SUPFAM" id="SSF52833">
    <property type="entry name" value="Thioredoxin-like"/>
    <property type="match status" value="1"/>
</dbReference>
<dbReference type="Gene3D" id="3.40.30.10">
    <property type="entry name" value="Glutaredoxin"/>
    <property type="match status" value="1"/>
</dbReference>
<gene>
    <name evidence="3" type="ORF">CVP04_07000</name>
</gene>
<comment type="caution">
    <text evidence="3">The sequence shown here is derived from an EMBL/GenBank/DDBJ whole genome shotgun (WGS) entry which is preliminary data.</text>
</comment>
<keyword evidence="4" id="KW-1185">Reference proteome</keyword>
<dbReference type="OrthoDB" id="9784896at2"/>
<dbReference type="InterPro" id="IPR036249">
    <property type="entry name" value="Thioredoxin-like_sf"/>
</dbReference>
<dbReference type="Proteomes" id="UP000230282">
    <property type="component" value="Unassembled WGS sequence"/>
</dbReference>
<dbReference type="InterPro" id="IPR050824">
    <property type="entry name" value="Thiol_disulfide_DsbA"/>
</dbReference>
<dbReference type="CDD" id="cd03019">
    <property type="entry name" value="DsbA_DsbA"/>
    <property type="match status" value="1"/>
</dbReference>
<evidence type="ECO:0000256" key="2">
    <source>
        <dbReference type="SAM" id="SignalP"/>
    </source>
</evidence>